<proteinExistence type="predicted"/>
<evidence type="ECO:0000256" key="2">
    <source>
        <dbReference type="ARBA" id="ARBA00022475"/>
    </source>
</evidence>
<keyword evidence="4 6" id="KW-1133">Transmembrane helix</keyword>
<organism evidence="7 8">
    <name type="scientific">Aeribacillus alveayuensis</name>
    <dbReference type="NCBI Taxonomy" id="279215"/>
    <lineage>
        <taxon>Bacteria</taxon>
        <taxon>Bacillati</taxon>
        <taxon>Bacillota</taxon>
        <taxon>Bacilli</taxon>
        <taxon>Bacillales</taxon>
        <taxon>Bacillaceae</taxon>
        <taxon>Aeribacillus</taxon>
    </lineage>
</organism>
<dbReference type="Proteomes" id="UP001225646">
    <property type="component" value="Unassembled WGS sequence"/>
</dbReference>
<evidence type="ECO:0000256" key="6">
    <source>
        <dbReference type="SAM" id="Phobius"/>
    </source>
</evidence>
<protein>
    <submittedName>
        <fullName evidence="7">Na+/H+ antiporter NhaD/arsenite permease-like protein</fullName>
    </submittedName>
</protein>
<sequence length="81" mass="9420">MKDIPLSYHLEHVKKPKDAIKDHRMFHLSWLVLGILLIGYFIGEQIHIPVLIIASIIAFFFLLMARRSPVVNTKQVLKGNW</sequence>
<evidence type="ECO:0000256" key="5">
    <source>
        <dbReference type="ARBA" id="ARBA00023136"/>
    </source>
</evidence>
<reference evidence="7 8" key="1">
    <citation type="submission" date="2023-07" db="EMBL/GenBank/DDBJ databases">
        <title>Genomic Encyclopedia of Type Strains, Phase IV (KMG-IV): sequencing the most valuable type-strain genomes for metagenomic binning, comparative biology and taxonomic classification.</title>
        <authorList>
            <person name="Goeker M."/>
        </authorList>
    </citation>
    <scope>NUCLEOTIDE SEQUENCE [LARGE SCALE GENOMIC DNA]</scope>
    <source>
        <strain evidence="7 8">DSM 19092</strain>
    </source>
</reference>
<feature type="transmembrane region" description="Helical" evidence="6">
    <location>
        <begin position="25"/>
        <end position="42"/>
    </location>
</feature>
<comment type="subcellular location">
    <subcellularLocation>
        <location evidence="1">Cell membrane</location>
        <topology evidence="1">Multi-pass membrane protein</topology>
    </subcellularLocation>
</comment>
<keyword evidence="2" id="KW-1003">Cell membrane</keyword>
<keyword evidence="5 6" id="KW-0472">Membrane</keyword>
<feature type="transmembrane region" description="Helical" evidence="6">
    <location>
        <begin position="48"/>
        <end position="65"/>
    </location>
</feature>
<comment type="caution">
    <text evidence="7">The sequence shown here is derived from an EMBL/GenBank/DDBJ whole genome shotgun (WGS) entry which is preliminary data.</text>
</comment>
<name>A0ABT9VPQ8_9BACI</name>
<dbReference type="InterPro" id="IPR000802">
    <property type="entry name" value="Arsenical_pump_ArsB"/>
</dbReference>
<keyword evidence="8" id="KW-1185">Reference proteome</keyword>
<evidence type="ECO:0000256" key="3">
    <source>
        <dbReference type="ARBA" id="ARBA00022692"/>
    </source>
</evidence>
<evidence type="ECO:0000256" key="1">
    <source>
        <dbReference type="ARBA" id="ARBA00004651"/>
    </source>
</evidence>
<gene>
    <name evidence="7" type="ORF">J2S06_002010</name>
</gene>
<dbReference type="Pfam" id="PF02040">
    <property type="entry name" value="ArsB"/>
    <property type="match status" value="1"/>
</dbReference>
<accession>A0ABT9VPQ8</accession>
<evidence type="ECO:0000313" key="7">
    <source>
        <dbReference type="EMBL" id="MDQ0162933.1"/>
    </source>
</evidence>
<evidence type="ECO:0000256" key="4">
    <source>
        <dbReference type="ARBA" id="ARBA00022989"/>
    </source>
</evidence>
<evidence type="ECO:0000313" key="8">
    <source>
        <dbReference type="Proteomes" id="UP001225646"/>
    </source>
</evidence>
<dbReference type="EMBL" id="JAUSTR010000008">
    <property type="protein sequence ID" value="MDQ0162933.1"/>
    <property type="molecule type" value="Genomic_DNA"/>
</dbReference>
<keyword evidence="3 6" id="KW-0812">Transmembrane</keyword>